<evidence type="ECO:0000259" key="2">
    <source>
        <dbReference type="Pfam" id="PF16344"/>
    </source>
</evidence>
<gene>
    <name evidence="3" type="ORF">ACFSQW_01580</name>
</gene>
<accession>A0ABW5KYF9</accession>
<evidence type="ECO:0000259" key="1">
    <source>
        <dbReference type="Pfam" id="PF04773"/>
    </source>
</evidence>
<dbReference type="InterPro" id="IPR012373">
    <property type="entry name" value="Ferrdict_sens_TM"/>
</dbReference>
<feature type="domain" description="FecR protein" evidence="1">
    <location>
        <begin position="178"/>
        <end position="270"/>
    </location>
</feature>
<dbReference type="PANTHER" id="PTHR30273:SF2">
    <property type="entry name" value="PROTEIN FECR"/>
    <property type="match status" value="1"/>
</dbReference>
<evidence type="ECO:0000313" key="4">
    <source>
        <dbReference type="Proteomes" id="UP001597440"/>
    </source>
</evidence>
<dbReference type="Gene3D" id="3.55.50.30">
    <property type="match status" value="1"/>
</dbReference>
<protein>
    <submittedName>
        <fullName evidence="3">FecR family protein</fullName>
    </submittedName>
</protein>
<dbReference type="InterPro" id="IPR032508">
    <property type="entry name" value="FecR_C"/>
</dbReference>
<evidence type="ECO:0000313" key="3">
    <source>
        <dbReference type="EMBL" id="MFD2553063.1"/>
    </source>
</evidence>
<dbReference type="RefSeq" id="WP_210356362.1">
    <property type="nucleotide sequence ID" value="NZ_JAEQMU010000009.1"/>
</dbReference>
<dbReference type="InterPro" id="IPR006860">
    <property type="entry name" value="FecR"/>
</dbReference>
<feature type="domain" description="Protein FecR C-terminal" evidence="2">
    <location>
        <begin position="313"/>
        <end position="381"/>
    </location>
</feature>
<dbReference type="Pfam" id="PF16344">
    <property type="entry name" value="FecR_C"/>
    <property type="match status" value="1"/>
</dbReference>
<name>A0ABW5KYF9_9SPHI</name>
<dbReference type="PANTHER" id="PTHR30273">
    <property type="entry name" value="PERIPLASMIC SIGNAL SENSOR AND SIGMA FACTOR ACTIVATOR FECR-RELATED"/>
    <property type="match status" value="1"/>
</dbReference>
<keyword evidence="4" id="KW-1185">Reference proteome</keyword>
<comment type="caution">
    <text evidence="3">The sequence shown here is derived from an EMBL/GenBank/DDBJ whole genome shotgun (WGS) entry which is preliminary data.</text>
</comment>
<dbReference type="Proteomes" id="UP001597440">
    <property type="component" value="Unassembled WGS sequence"/>
</dbReference>
<dbReference type="EMBL" id="JBHULD010000003">
    <property type="protein sequence ID" value="MFD2553063.1"/>
    <property type="molecule type" value="Genomic_DNA"/>
</dbReference>
<dbReference type="Gene3D" id="2.60.120.1440">
    <property type="match status" value="1"/>
</dbReference>
<sequence>MKANRLKELLPKYYKRDITVAEREELWLLMVELPEEVVSSMVDETIVVDMAAPFEKENLRGAIRSEAGMVLENRKPLFRRWYPYAAAALIAGVLSVAVLKLDVWNADAMVEVATAPVDITLPDDKALVKLGDGSVFVVNDSLDRLETKDVAVQRISEGVYRFDVLAWPTVKEEFLSFSTPKGVSNQVILSDGTKVWLNSSSQLLVSSNYKAGTRKVKLIGEAYFEVAKQEKSPFEVYAKEAKVTVLGTVFNIRAFENELETKTTLSEGIVRISHKGKDLVLSPGQQAITIAEKNGIRVLQVEVDQETGWKEGYFRFSEQPLEVILDELKRWYDVDEVLFQKKVPSRLTLSFARTRSLADILKRIEGVASVQIEVKGRRIIVK</sequence>
<organism evidence="3 4">
    <name type="scientific">Sphingobacterium tabacisoli</name>
    <dbReference type="NCBI Taxonomy" id="2044855"/>
    <lineage>
        <taxon>Bacteria</taxon>
        <taxon>Pseudomonadati</taxon>
        <taxon>Bacteroidota</taxon>
        <taxon>Sphingobacteriia</taxon>
        <taxon>Sphingobacteriales</taxon>
        <taxon>Sphingobacteriaceae</taxon>
        <taxon>Sphingobacterium</taxon>
    </lineage>
</organism>
<reference evidence="4" key="1">
    <citation type="journal article" date="2019" name="Int. J. Syst. Evol. Microbiol.">
        <title>The Global Catalogue of Microorganisms (GCM) 10K type strain sequencing project: providing services to taxonomists for standard genome sequencing and annotation.</title>
        <authorList>
            <consortium name="The Broad Institute Genomics Platform"/>
            <consortium name="The Broad Institute Genome Sequencing Center for Infectious Disease"/>
            <person name="Wu L."/>
            <person name="Ma J."/>
        </authorList>
    </citation>
    <scope>NUCLEOTIDE SEQUENCE [LARGE SCALE GENOMIC DNA]</scope>
    <source>
        <strain evidence="4">KCTC 52298</strain>
    </source>
</reference>
<dbReference type="Pfam" id="PF04773">
    <property type="entry name" value="FecR"/>
    <property type="match status" value="1"/>
</dbReference>
<proteinExistence type="predicted"/>